<comment type="subcellular location">
    <subcellularLocation>
        <location evidence="1">Membrane</location>
        <topology evidence="1">Multi-pass membrane protein</topology>
    </subcellularLocation>
</comment>
<dbReference type="Gene3D" id="1.20.1260.100">
    <property type="entry name" value="TspO/MBR protein"/>
    <property type="match status" value="1"/>
</dbReference>
<dbReference type="OrthoDB" id="9795496at2"/>
<dbReference type="STRING" id="633194.SAMN05421759_101108"/>
<dbReference type="AlphaFoldDB" id="A0A1N7JN84"/>
<dbReference type="PIRSF" id="PIRSF005859">
    <property type="entry name" value="PBR"/>
    <property type="match status" value="1"/>
</dbReference>
<evidence type="ECO:0000256" key="2">
    <source>
        <dbReference type="ARBA" id="ARBA00007524"/>
    </source>
</evidence>
<evidence type="ECO:0000313" key="7">
    <source>
        <dbReference type="EMBL" id="SIS50822.1"/>
    </source>
</evidence>
<accession>A0A1N7JN84</accession>
<feature type="transmembrane region" description="Helical" evidence="6">
    <location>
        <begin position="98"/>
        <end position="119"/>
    </location>
</feature>
<organism evidence="7 8">
    <name type="scientific">Roseivivax lentus</name>
    <dbReference type="NCBI Taxonomy" id="633194"/>
    <lineage>
        <taxon>Bacteria</taxon>
        <taxon>Pseudomonadati</taxon>
        <taxon>Pseudomonadota</taxon>
        <taxon>Alphaproteobacteria</taxon>
        <taxon>Rhodobacterales</taxon>
        <taxon>Roseobacteraceae</taxon>
        <taxon>Roseivivax</taxon>
    </lineage>
</organism>
<dbReference type="RefSeq" id="WP_076443934.1">
    <property type="nucleotide sequence ID" value="NZ_FTOQ01000001.1"/>
</dbReference>
<dbReference type="Pfam" id="PF03073">
    <property type="entry name" value="TspO_MBR"/>
    <property type="match status" value="1"/>
</dbReference>
<dbReference type="PANTHER" id="PTHR10057">
    <property type="entry name" value="PERIPHERAL-TYPE BENZODIAZEPINE RECEPTOR"/>
    <property type="match status" value="1"/>
</dbReference>
<keyword evidence="3 6" id="KW-0812">Transmembrane</keyword>
<name>A0A1N7JN84_9RHOB</name>
<evidence type="ECO:0000256" key="6">
    <source>
        <dbReference type="SAM" id="Phobius"/>
    </source>
</evidence>
<dbReference type="Proteomes" id="UP000186684">
    <property type="component" value="Unassembled WGS sequence"/>
</dbReference>
<evidence type="ECO:0000256" key="4">
    <source>
        <dbReference type="ARBA" id="ARBA00022989"/>
    </source>
</evidence>
<evidence type="ECO:0000256" key="3">
    <source>
        <dbReference type="ARBA" id="ARBA00022692"/>
    </source>
</evidence>
<dbReference type="PANTHER" id="PTHR10057:SF0">
    <property type="entry name" value="TRANSLOCATOR PROTEIN"/>
    <property type="match status" value="1"/>
</dbReference>
<reference evidence="8" key="1">
    <citation type="submission" date="2017-01" db="EMBL/GenBank/DDBJ databases">
        <authorList>
            <person name="Varghese N."/>
            <person name="Submissions S."/>
        </authorList>
    </citation>
    <scope>NUCLEOTIDE SEQUENCE [LARGE SCALE GENOMIC DNA]</scope>
    <source>
        <strain evidence="8">DSM 29430</strain>
    </source>
</reference>
<dbReference type="CDD" id="cd15904">
    <property type="entry name" value="TSPO_MBR"/>
    <property type="match status" value="1"/>
</dbReference>
<dbReference type="InterPro" id="IPR004307">
    <property type="entry name" value="TspO_MBR"/>
</dbReference>
<dbReference type="EMBL" id="FTOQ01000001">
    <property type="protein sequence ID" value="SIS50822.1"/>
    <property type="molecule type" value="Genomic_DNA"/>
</dbReference>
<keyword evidence="8" id="KW-1185">Reference proteome</keyword>
<gene>
    <name evidence="7" type="ORF">SAMN05421759_101108</name>
</gene>
<dbReference type="GO" id="GO:0033013">
    <property type="term" value="P:tetrapyrrole metabolic process"/>
    <property type="evidence" value="ECO:0007669"/>
    <property type="project" value="UniProtKB-ARBA"/>
</dbReference>
<feature type="transmembrane region" description="Helical" evidence="6">
    <location>
        <begin position="71"/>
        <end position="92"/>
    </location>
</feature>
<protein>
    <submittedName>
        <fullName evidence="7">TspO and MBR related proteins</fullName>
    </submittedName>
</protein>
<keyword evidence="4 6" id="KW-1133">Transmembrane helix</keyword>
<dbReference type="NCBIfam" id="NF047825">
    <property type="entry name" value="T-richsensTspOAlph"/>
    <property type="match status" value="1"/>
</dbReference>
<evidence type="ECO:0000256" key="1">
    <source>
        <dbReference type="ARBA" id="ARBA00004141"/>
    </source>
</evidence>
<dbReference type="InterPro" id="IPR038330">
    <property type="entry name" value="TspO/MBR-related_sf"/>
</dbReference>
<proteinExistence type="inferred from homology"/>
<evidence type="ECO:0000256" key="5">
    <source>
        <dbReference type="ARBA" id="ARBA00023136"/>
    </source>
</evidence>
<dbReference type="FunFam" id="1.20.1260.100:FF:000001">
    <property type="entry name" value="translocator protein 2"/>
    <property type="match status" value="1"/>
</dbReference>
<feature type="transmembrane region" description="Helical" evidence="6">
    <location>
        <begin position="126"/>
        <end position="145"/>
    </location>
</feature>
<comment type="similarity">
    <text evidence="2">Belongs to the TspO/BZRP family.</text>
</comment>
<keyword evidence="5 6" id="KW-0472">Membrane</keyword>
<evidence type="ECO:0000313" key="8">
    <source>
        <dbReference type="Proteomes" id="UP000186684"/>
    </source>
</evidence>
<dbReference type="GO" id="GO:0016020">
    <property type="term" value="C:membrane"/>
    <property type="evidence" value="ECO:0007669"/>
    <property type="project" value="UniProtKB-SubCell"/>
</dbReference>
<sequence length="160" mass="17832">MFWVLFLIFLAACFAAGTTGAIFPPGPWYRDLDKPSWTPPDWAFPVTWTTLYLCMAVAGARLALSEDNQIAMALWALQIALNALWTPVFFGLKRIRSGMLVLSLLWLSVAACTVVFWGVDRLAGFLFLPYLVWVSIAGALNAAVWRLNPEVARNPPEQAR</sequence>